<dbReference type="EnsemblPlants" id="EMT33859">
    <property type="protein sequence ID" value="EMT33859"/>
    <property type="gene ID" value="F775_11293"/>
</dbReference>
<dbReference type="InterPro" id="IPR000719">
    <property type="entry name" value="Prot_kinase_dom"/>
</dbReference>
<dbReference type="SUPFAM" id="SSF101941">
    <property type="entry name" value="NAC domain"/>
    <property type="match status" value="1"/>
</dbReference>
<evidence type="ECO:0000256" key="1">
    <source>
        <dbReference type="ARBA" id="ARBA00004370"/>
    </source>
</evidence>
<dbReference type="SMART" id="SM00220">
    <property type="entry name" value="S_TKc"/>
    <property type="match status" value="1"/>
</dbReference>
<evidence type="ECO:0000256" key="4">
    <source>
        <dbReference type="ARBA" id="ARBA00023125"/>
    </source>
</evidence>
<name>N1R4Z8_AEGTA</name>
<comment type="subcellular location">
    <subcellularLocation>
        <location evidence="1">Membrane</location>
    </subcellularLocation>
</comment>
<organism evidence="9">
    <name type="scientific">Aegilops tauschii</name>
    <name type="common">Tausch's goatgrass</name>
    <name type="synonym">Aegilops squarrosa</name>
    <dbReference type="NCBI Taxonomy" id="37682"/>
    <lineage>
        <taxon>Eukaryota</taxon>
        <taxon>Viridiplantae</taxon>
        <taxon>Streptophyta</taxon>
        <taxon>Embryophyta</taxon>
        <taxon>Tracheophyta</taxon>
        <taxon>Spermatophyta</taxon>
        <taxon>Magnoliopsida</taxon>
        <taxon>Liliopsida</taxon>
        <taxon>Poales</taxon>
        <taxon>Poaceae</taxon>
        <taxon>BOP clade</taxon>
        <taxon>Pooideae</taxon>
        <taxon>Triticodae</taxon>
        <taxon>Triticeae</taxon>
        <taxon>Triticinae</taxon>
        <taxon>Aegilops</taxon>
    </lineage>
</organism>
<sequence>MLPPYILLDVDIYGSNPRQLLESHAPATASDGTSALYFLSVVRAKTAGDYRERRSVPGGFWRSDRAPVPLVSEAIQGTRRTFFYTELGSHSHGEKIGTGFMMQELILVGEEEARQGGDGLTLCKIYVSPHGGRDAPGIANSINKRKIGEQGVASSSKRRKMVAGAASFSPAPVRAASAPAPALRPAPALPASRLHLLGACGIHLPERSQAIARSGDRQVPPHGTGEYLEAYNLRSCGDSGWDKANFRLHQFGPLREEDAGNRKFSRYLKPCSGYPSPVIHLSGDKCGDIRLPERSLPRCIKVAIKVLNPNGLHGNKEFCTGAMALSRIYHPNLLKLGGFCTDDNQRILIYEYMPLGSLEKHIFDLSPHKKALDWNTRINILAGAAEGLKHLHVNCNPAEIHGDVKSGNILLGEGCHPKLSNFGLAKLGPPGDNTHVPTRVMGTSGYCAPEYLESGELTIKSDVFSFGVVIVEVITGRNALGWSLTRAEPTLAEWATPLTRRNDFTKYADPALGNKYNKKSLLQVVHSPSSTSGMELITGELIFFGTIGFVIDDSTRIAEALLDVDSLPACGVTHYRVDDSGVLYRQPSGPYQAAGGPAVRHHQKRSGKGNRNTNDGNATGHEGGEERVGNGTRGGATYLTQEQIAVWA</sequence>
<keyword evidence="3" id="KW-0805">Transcription regulation</keyword>
<dbReference type="PANTHER" id="PTHR47985:SF7">
    <property type="entry name" value="OS03G0283900 PROTEIN"/>
    <property type="match status" value="1"/>
</dbReference>
<dbReference type="InterPro" id="IPR011009">
    <property type="entry name" value="Kinase-like_dom_sf"/>
</dbReference>
<evidence type="ECO:0000313" key="9">
    <source>
        <dbReference type="EnsemblPlants" id="EMT33859"/>
    </source>
</evidence>
<evidence type="ECO:0000256" key="8">
    <source>
        <dbReference type="SAM" id="MobiDB-lite"/>
    </source>
</evidence>
<dbReference type="Pfam" id="PF07714">
    <property type="entry name" value="PK_Tyr_Ser-Thr"/>
    <property type="match status" value="1"/>
</dbReference>
<evidence type="ECO:0000256" key="3">
    <source>
        <dbReference type="ARBA" id="ARBA00023015"/>
    </source>
</evidence>
<dbReference type="Gene3D" id="2.170.150.80">
    <property type="entry name" value="NAC domain"/>
    <property type="match status" value="1"/>
</dbReference>
<keyword evidence="6" id="KW-0804">Transcription</keyword>
<keyword evidence="2" id="KW-0723">Serine/threonine-protein kinase</keyword>
<dbReference type="InterPro" id="IPR036093">
    <property type="entry name" value="NAC_dom_sf"/>
</dbReference>
<dbReference type="GO" id="GO:0016020">
    <property type="term" value="C:membrane"/>
    <property type="evidence" value="ECO:0007669"/>
    <property type="project" value="UniProtKB-SubCell"/>
</dbReference>
<keyword evidence="4" id="KW-0238">DNA-binding</keyword>
<dbReference type="AlphaFoldDB" id="N1R4Z8"/>
<dbReference type="PANTHER" id="PTHR47985">
    <property type="entry name" value="OS07G0668900 PROTEIN"/>
    <property type="match status" value="1"/>
</dbReference>
<evidence type="ECO:0000256" key="2">
    <source>
        <dbReference type="ARBA" id="ARBA00022527"/>
    </source>
</evidence>
<keyword evidence="7" id="KW-0539">Nucleus</keyword>
<dbReference type="SUPFAM" id="SSF56112">
    <property type="entry name" value="Protein kinase-like (PK-like)"/>
    <property type="match status" value="1"/>
</dbReference>
<dbReference type="InterPro" id="IPR003441">
    <property type="entry name" value="NAC-dom"/>
</dbReference>
<evidence type="ECO:0000256" key="6">
    <source>
        <dbReference type="ARBA" id="ARBA00023163"/>
    </source>
</evidence>
<protein>
    <submittedName>
        <fullName evidence="9">Serine/threonine-protein kinase PBS1</fullName>
    </submittedName>
</protein>
<feature type="region of interest" description="Disordered" evidence="8">
    <location>
        <begin position="586"/>
        <end position="635"/>
    </location>
</feature>
<reference evidence="9" key="1">
    <citation type="submission" date="2015-06" db="UniProtKB">
        <authorList>
            <consortium name="EnsemblPlants"/>
        </authorList>
    </citation>
    <scope>IDENTIFICATION</scope>
</reference>
<dbReference type="PROSITE" id="PS51005">
    <property type="entry name" value="NAC"/>
    <property type="match status" value="1"/>
</dbReference>
<accession>N1R4Z8</accession>
<evidence type="ECO:0000256" key="5">
    <source>
        <dbReference type="ARBA" id="ARBA00023136"/>
    </source>
</evidence>
<proteinExistence type="predicted"/>
<keyword evidence="2" id="KW-0418">Kinase</keyword>
<keyword evidence="5" id="KW-0472">Membrane</keyword>
<dbReference type="GO" id="GO:0003677">
    <property type="term" value="F:DNA binding"/>
    <property type="evidence" value="ECO:0007669"/>
    <property type="project" value="UniProtKB-KW"/>
</dbReference>
<feature type="compositionally biased region" description="Basic residues" evidence="8">
    <location>
        <begin position="599"/>
        <end position="608"/>
    </location>
</feature>
<dbReference type="GO" id="GO:0004674">
    <property type="term" value="F:protein serine/threonine kinase activity"/>
    <property type="evidence" value="ECO:0007669"/>
    <property type="project" value="UniProtKB-KW"/>
</dbReference>
<keyword evidence="2" id="KW-0808">Transferase</keyword>
<dbReference type="Pfam" id="PF02365">
    <property type="entry name" value="NAM"/>
    <property type="match status" value="1"/>
</dbReference>
<dbReference type="ExpressionAtlas" id="N1R4Z8">
    <property type="expression patterns" value="baseline"/>
</dbReference>
<dbReference type="Gene3D" id="3.30.200.20">
    <property type="entry name" value="Phosphorylase Kinase, domain 1"/>
    <property type="match status" value="1"/>
</dbReference>
<dbReference type="GO" id="GO:0006355">
    <property type="term" value="P:regulation of DNA-templated transcription"/>
    <property type="evidence" value="ECO:0007669"/>
    <property type="project" value="InterPro"/>
</dbReference>
<dbReference type="PROSITE" id="PS50011">
    <property type="entry name" value="PROTEIN_KINASE_DOM"/>
    <property type="match status" value="1"/>
</dbReference>
<dbReference type="InterPro" id="IPR001245">
    <property type="entry name" value="Ser-Thr/Tyr_kinase_cat_dom"/>
</dbReference>
<dbReference type="GO" id="GO:0005524">
    <property type="term" value="F:ATP binding"/>
    <property type="evidence" value="ECO:0007669"/>
    <property type="project" value="InterPro"/>
</dbReference>
<dbReference type="Gene3D" id="1.10.510.10">
    <property type="entry name" value="Transferase(Phosphotransferase) domain 1"/>
    <property type="match status" value="1"/>
</dbReference>
<evidence type="ECO:0000256" key="7">
    <source>
        <dbReference type="ARBA" id="ARBA00023242"/>
    </source>
</evidence>